<sequence length="78" mass="8963">SRQVGLYIAVLDPDQAFEDVSSRNMTESVKLYLKFTRRNQDIVNLRGKTDVSEWSKEPDLRSGMRKHAWVQTPPSAIV</sequence>
<name>A0A9N9N7W4_9GLOM</name>
<dbReference type="EMBL" id="CAJVPQ010008819">
    <property type="protein sequence ID" value="CAG8710210.1"/>
    <property type="molecule type" value="Genomic_DNA"/>
</dbReference>
<proteinExistence type="predicted"/>
<dbReference type="AlphaFoldDB" id="A0A9N9N7W4"/>
<accession>A0A9N9N7W4</accession>
<reference evidence="1" key="1">
    <citation type="submission" date="2021-06" db="EMBL/GenBank/DDBJ databases">
        <authorList>
            <person name="Kallberg Y."/>
            <person name="Tangrot J."/>
            <person name="Rosling A."/>
        </authorList>
    </citation>
    <scope>NUCLEOTIDE SEQUENCE</scope>
    <source>
        <strain evidence="1">UK204</strain>
    </source>
</reference>
<keyword evidence="2" id="KW-1185">Reference proteome</keyword>
<protein>
    <submittedName>
        <fullName evidence="1">14395_t:CDS:1</fullName>
    </submittedName>
</protein>
<comment type="caution">
    <text evidence="1">The sequence shown here is derived from an EMBL/GenBank/DDBJ whole genome shotgun (WGS) entry which is preliminary data.</text>
</comment>
<gene>
    <name evidence="1" type="ORF">FCALED_LOCUS13876</name>
</gene>
<feature type="non-terminal residue" evidence="1">
    <location>
        <position position="1"/>
    </location>
</feature>
<evidence type="ECO:0000313" key="2">
    <source>
        <dbReference type="Proteomes" id="UP000789570"/>
    </source>
</evidence>
<dbReference type="Proteomes" id="UP000789570">
    <property type="component" value="Unassembled WGS sequence"/>
</dbReference>
<dbReference type="OrthoDB" id="10466957at2759"/>
<organism evidence="1 2">
    <name type="scientific">Funneliformis caledonium</name>
    <dbReference type="NCBI Taxonomy" id="1117310"/>
    <lineage>
        <taxon>Eukaryota</taxon>
        <taxon>Fungi</taxon>
        <taxon>Fungi incertae sedis</taxon>
        <taxon>Mucoromycota</taxon>
        <taxon>Glomeromycotina</taxon>
        <taxon>Glomeromycetes</taxon>
        <taxon>Glomerales</taxon>
        <taxon>Glomeraceae</taxon>
        <taxon>Funneliformis</taxon>
    </lineage>
</organism>
<evidence type="ECO:0000313" key="1">
    <source>
        <dbReference type="EMBL" id="CAG8710210.1"/>
    </source>
</evidence>